<dbReference type="InterPro" id="IPR007269">
    <property type="entry name" value="ICMT_MeTrfase"/>
</dbReference>
<feature type="transmembrane region" description="Helical" evidence="5">
    <location>
        <begin position="44"/>
        <end position="62"/>
    </location>
</feature>
<dbReference type="InterPro" id="IPR052527">
    <property type="entry name" value="Metal_cation-efflux_comp"/>
</dbReference>
<evidence type="ECO:0000256" key="1">
    <source>
        <dbReference type="ARBA" id="ARBA00004141"/>
    </source>
</evidence>
<dbReference type="AlphaFoldDB" id="A0A2U3KNG1"/>
<dbReference type="GO" id="GO:0016020">
    <property type="term" value="C:membrane"/>
    <property type="evidence" value="ECO:0007669"/>
    <property type="project" value="UniProtKB-SubCell"/>
</dbReference>
<dbReference type="PANTHER" id="PTHR43847">
    <property type="entry name" value="BLL3993 PROTEIN"/>
    <property type="match status" value="1"/>
</dbReference>
<proteinExistence type="predicted"/>
<dbReference type="PANTHER" id="PTHR43847:SF1">
    <property type="entry name" value="BLL3993 PROTEIN"/>
    <property type="match status" value="1"/>
</dbReference>
<dbReference type="Proteomes" id="UP000238916">
    <property type="component" value="Unassembled WGS sequence"/>
</dbReference>
<protein>
    <submittedName>
        <fullName evidence="6">Putative Isoprenylcysteine carboxyl methyltransferase</fullName>
    </submittedName>
</protein>
<keyword evidence="3 5" id="KW-1133">Transmembrane helix</keyword>
<evidence type="ECO:0000256" key="2">
    <source>
        <dbReference type="ARBA" id="ARBA00022692"/>
    </source>
</evidence>
<evidence type="ECO:0000313" key="7">
    <source>
        <dbReference type="Proteomes" id="UP000238916"/>
    </source>
</evidence>
<keyword evidence="6" id="KW-0489">Methyltransferase</keyword>
<feature type="transmembrane region" description="Helical" evidence="5">
    <location>
        <begin position="12"/>
        <end position="32"/>
    </location>
</feature>
<dbReference type="EMBL" id="OMOF01000159">
    <property type="protein sequence ID" value="SPF41107.1"/>
    <property type="molecule type" value="Genomic_DNA"/>
</dbReference>
<evidence type="ECO:0000313" key="6">
    <source>
        <dbReference type="EMBL" id="SPF41107.1"/>
    </source>
</evidence>
<reference evidence="7" key="1">
    <citation type="submission" date="2018-02" db="EMBL/GenBank/DDBJ databases">
        <authorList>
            <person name="Hausmann B."/>
        </authorList>
    </citation>
    <scope>NUCLEOTIDE SEQUENCE [LARGE SCALE GENOMIC DNA]</scope>
    <source>
        <strain evidence="7">Peat soil MAG SbF1</strain>
    </source>
</reference>
<dbReference type="Pfam" id="PF04140">
    <property type="entry name" value="ICMT"/>
    <property type="match status" value="1"/>
</dbReference>
<evidence type="ECO:0000256" key="4">
    <source>
        <dbReference type="ARBA" id="ARBA00023136"/>
    </source>
</evidence>
<dbReference type="GO" id="GO:0004671">
    <property type="term" value="F:protein C-terminal S-isoprenylcysteine carboxyl O-methyltransferase activity"/>
    <property type="evidence" value="ECO:0007669"/>
    <property type="project" value="InterPro"/>
</dbReference>
<gene>
    <name evidence="6" type="ORF">SBF1_2410003</name>
</gene>
<evidence type="ECO:0000256" key="3">
    <source>
        <dbReference type="ARBA" id="ARBA00022989"/>
    </source>
</evidence>
<evidence type="ECO:0000256" key="5">
    <source>
        <dbReference type="SAM" id="Phobius"/>
    </source>
</evidence>
<sequence length="185" mass="21053">MMLVSSREYLLWAIPVIAVSMLDIYFLTRSLLREPKKIDTRLSTVVISIGATFGFSLVAIGIGDPAIDVPYIQVLQKVGKVLAILPYPFVIWALFCLKDCLTVVPEAHTVVANGIYKYSRHPLYVCYIVWAIGNIMMFPTLSMLIGSTAQIIFLVVRLRLEERLLIEIFPEYQEYFNRTGFLGKR</sequence>
<name>A0A2U3KNG1_9FIRM</name>
<keyword evidence="2 5" id="KW-0812">Transmembrane</keyword>
<keyword evidence="6" id="KW-0808">Transferase</keyword>
<dbReference type="GO" id="GO:0032259">
    <property type="term" value="P:methylation"/>
    <property type="evidence" value="ECO:0007669"/>
    <property type="project" value="UniProtKB-KW"/>
</dbReference>
<comment type="subcellular location">
    <subcellularLocation>
        <location evidence="1">Membrane</location>
        <topology evidence="1">Multi-pass membrane protein</topology>
    </subcellularLocation>
</comment>
<dbReference type="Gene3D" id="1.20.120.1630">
    <property type="match status" value="1"/>
</dbReference>
<organism evidence="6 7">
    <name type="scientific">Candidatus Desulfosporosinus infrequens</name>
    <dbReference type="NCBI Taxonomy" id="2043169"/>
    <lineage>
        <taxon>Bacteria</taxon>
        <taxon>Bacillati</taxon>
        <taxon>Bacillota</taxon>
        <taxon>Clostridia</taxon>
        <taxon>Eubacteriales</taxon>
        <taxon>Desulfitobacteriaceae</taxon>
        <taxon>Desulfosporosinus</taxon>
    </lineage>
</organism>
<feature type="transmembrane region" description="Helical" evidence="5">
    <location>
        <begin position="127"/>
        <end position="156"/>
    </location>
</feature>
<keyword evidence="4 5" id="KW-0472">Membrane</keyword>
<accession>A0A2U3KNG1</accession>